<feature type="region of interest" description="Disordered" evidence="1">
    <location>
        <begin position="1442"/>
        <end position="1647"/>
    </location>
</feature>
<keyword evidence="4" id="KW-1185">Reference proteome</keyword>
<accession>A0AAN6GK06</accession>
<feature type="compositionally biased region" description="Low complexity" evidence="1">
    <location>
        <begin position="527"/>
        <end position="542"/>
    </location>
</feature>
<sequence length="1665" mass="171861">MTANGIAATDQVSNPTSTPDGAVPPPAAPLPEPSPADRARAEEQLTTWGFRYYHDGTIGVLICKACRHAVKNIRIHMRHHVLEGQLDVLREVEATNMLRSAIAQGFPNHQELPESAHVPTPIPTVMPIPDLETGHGYSCTAKDCHFVGFRRNDVIRHMQLDHQSLPYDDPLYSPRYSVLQYWNSVDHPFEVARGLLWYDPSMVRWPPDFNDEDADLEWVPNQVHTRTAEVRALSLLRRHGFAVIKEYKATVCVVCRVAVRATDDGLAQHLETSHKRLGTTASKFRAQEALSVIARYFPDTVAPESLDRPDPTSPPLPYLNIFSHGFACNGCNFASAQQSALHLHMKRKHLFDNATMRRCKEFQAWQRDGRGYRGYFQVNYQPDFSDVVKMRGPRYPGLQGEGSTTVEDDNPIDPRLRSTDSGPVWAGPSSQRPSSSSGAPFQLAVSAQASSSASSANQGNPNWARSPQPGQRNPPNVIPSTFVAQIHANRASSASSTQSTVASLDSQDRQLFRGLAPANAGASLLARAAAPRPSTPQSAQSRDTTTPVLGHPSQAQTPTATATPVSVQASSLIPPSPALSTASAPSAPNGNAVGAQVVDLPTPPARPASAVPSFPQVNAPANAATPAASTVARPSGITSSSAIVSLGLAAAPSRPSESASVAPSSATQLNGPIQATAATPTSVSSAVGATSTTSSPVPARLTTTVPLSLTGSVSPIVALALNPAGPLSLNARALRVIAAVTELAAAERPASTLSSFAGAPAGAASATTVPSRAPVASVAGTPTVVPSGTIAAATTPAVTQTAAVVSTPAQVASRPTTSAALSVPTAASTLAPAGQLAPTTVSAAVALAVPSMASVTPAIPSTAVAARVVPPRAAVTPANPPAALATPAVPSRATVASAVPSTAVAAPTLPARAVGAPAVPPRAAVTPARSSAAVATSAVPPRTTVASAIPPAAVTTPAVPPRTIVASAIPPAAVATPAAPPRTIVASAIPPAAVATSAVPPRAAVTPANPRAAVATSAVPPRAGVTSANPRASVATSAVPPRVAVTPADPRATVAAPAVPPRAAVITPANPPAAITTSAVPPRAAVAPANPPTAVAAPAVPSRAGVTPANPPAALAAPAVPSRAAVTPAQPPVAAAAPSVSSAPARALQPVATTTAASRANAQISSSAQQPRTILRNLAAQIMTSESEDDASDNLPLFQRVARRGALARPVSAIAAIRASNGPNTVAAATPAAAESNVATSTTPNPQNAIVAPKTPVVVIPPAAPAPITASTVFSIPRSTASTPTSTAPRPQEIRTEGNAATPNAIRQQPIATRMMPSVAPTARPRPLSAVIPSPAAKAVVFLEDEDEEMDEEPLEEEEPLFTPSEIAERLERLMARRSRSTGETLWQTESEGTSRFGALRLQGANSYAADVTLPEDWERSYSVLRVGAEVFDYQVQDADAAADAADGFEGDEQAMEVEDEIDQEQQEEERLEEQQQEQVEEEEQEQEDAGQEEEIEAEQPENAVAGTEALQPAQAAEAEETTSADSTPASARTSTLAPGSAPPRTRTRASAQASVPTVEPKKASGPGARSRSSRMADSIRSASLGLRNTRNGTSSRNREARAAVSPATRPSLKRKRGAAQQEDFLEDSTETETVEDDDDDDTYRGSHYARVRAAVSTISTRKRP</sequence>
<protein>
    <recommendedName>
        <fullName evidence="2">C2H2-type domain-containing protein</fullName>
    </recommendedName>
</protein>
<feature type="compositionally biased region" description="Acidic residues" evidence="1">
    <location>
        <begin position="1447"/>
        <end position="1500"/>
    </location>
</feature>
<name>A0AAN6GK06_9BASI</name>
<evidence type="ECO:0000313" key="3">
    <source>
        <dbReference type="EMBL" id="KAK0545373.1"/>
    </source>
</evidence>
<feature type="domain" description="C2H2-type" evidence="2">
    <location>
        <begin position="61"/>
        <end position="80"/>
    </location>
</feature>
<dbReference type="EMBL" id="JAPDMZ010000234">
    <property type="protein sequence ID" value="KAK0545373.1"/>
    <property type="molecule type" value="Genomic_DNA"/>
</dbReference>
<dbReference type="Proteomes" id="UP001176517">
    <property type="component" value="Unassembled WGS sequence"/>
</dbReference>
<feature type="region of interest" description="Disordered" evidence="1">
    <location>
        <begin position="679"/>
        <end position="699"/>
    </location>
</feature>
<organism evidence="3 4">
    <name type="scientific">Tilletia horrida</name>
    <dbReference type="NCBI Taxonomy" id="155126"/>
    <lineage>
        <taxon>Eukaryota</taxon>
        <taxon>Fungi</taxon>
        <taxon>Dikarya</taxon>
        <taxon>Basidiomycota</taxon>
        <taxon>Ustilaginomycotina</taxon>
        <taxon>Exobasidiomycetes</taxon>
        <taxon>Tilletiales</taxon>
        <taxon>Tilletiaceae</taxon>
        <taxon>Tilletia</taxon>
    </lineage>
</organism>
<feature type="compositionally biased region" description="Pro residues" evidence="1">
    <location>
        <begin position="22"/>
        <end position="34"/>
    </location>
</feature>
<evidence type="ECO:0000259" key="2">
    <source>
        <dbReference type="SMART" id="SM00355"/>
    </source>
</evidence>
<feature type="region of interest" description="Disordered" evidence="1">
    <location>
        <begin position="1014"/>
        <end position="1040"/>
    </location>
</feature>
<evidence type="ECO:0000313" key="4">
    <source>
        <dbReference type="Proteomes" id="UP001176517"/>
    </source>
</evidence>
<gene>
    <name evidence="3" type="ORF">OC846_005695</name>
</gene>
<feature type="compositionally biased region" description="Polar residues" evidence="1">
    <location>
        <begin position="457"/>
        <end position="478"/>
    </location>
</feature>
<feature type="region of interest" description="Disordered" evidence="1">
    <location>
        <begin position="527"/>
        <end position="613"/>
    </location>
</feature>
<feature type="compositionally biased region" description="Acidic residues" evidence="1">
    <location>
        <begin position="1624"/>
        <end position="1642"/>
    </location>
</feature>
<feature type="compositionally biased region" description="Low complexity" evidence="1">
    <location>
        <begin position="1524"/>
        <end position="1536"/>
    </location>
</feature>
<feature type="compositionally biased region" description="Low complexity" evidence="1">
    <location>
        <begin position="444"/>
        <end position="456"/>
    </location>
</feature>
<feature type="compositionally biased region" description="Low complexity" evidence="1">
    <location>
        <begin position="428"/>
        <end position="437"/>
    </location>
</feature>
<feature type="compositionally biased region" description="Low complexity" evidence="1">
    <location>
        <begin position="552"/>
        <end position="588"/>
    </location>
</feature>
<feature type="region of interest" description="Disordered" evidence="1">
    <location>
        <begin position="391"/>
        <end position="478"/>
    </location>
</feature>
<dbReference type="InterPro" id="IPR013087">
    <property type="entry name" value="Znf_C2H2_type"/>
</dbReference>
<feature type="compositionally biased region" description="Polar residues" evidence="1">
    <location>
        <begin position="1026"/>
        <end position="1036"/>
    </location>
</feature>
<feature type="domain" description="C2H2-type" evidence="2">
    <location>
        <begin position="137"/>
        <end position="162"/>
    </location>
</feature>
<feature type="compositionally biased region" description="Low complexity" evidence="1">
    <location>
        <begin position="1508"/>
        <end position="1517"/>
    </location>
</feature>
<dbReference type="Pfam" id="PF12013">
    <property type="entry name" value="OrsD"/>
    <property type="match status" value="2"/>
</dbReference>
<dbReference type="SMART" id="SM00355">
    <property type="entry name" value="ZnF_C2H2"/>
    <property type="match status" value="3"/>
</dbReference>
<comment type="caution">
    <text evidence="3">The sequence shown here is derived from an EMBL/GenBank/DDBJ whole genome shotgun (WGS) entry which is preliminary data.</text>
</comment>
<evidence type="ECO:0000256" key="1">
    <source>
        <dbReference type="SAM" id="MobiDB-lite"/>
    </source>
</evidence>
<reference evidence="3" key="1">
    <citation type="journal article" date="2023" name="PhytoFront">
        <title>Draft Genome Resources of Seven Strains of Tilletia horrida, Causal Agent of Kernel Smut of Rice.</title>
        <authorList>
            <person name="Khanal S."/>
            <person name="Antony Babu S."/>
            <person name="Zhou X.G."/>
        </authorList>
    </citation>
    <scope>NUCLEOTIDE SEQUENCE</scope>
    <source>
        <strain evidence="3">TX6</strain>
    </source>
</reference>
<feature type="domain" description="C2H2-type" evidence="2">
    <location>
        <begin position="326"/>
        <end position="349"/>
    </location>
</feature>
<dbReference type="InterPro" id="IPR022698">
    <property type="entry name" value="OrsD"/>
</dbReference>
<feature type="region of interest" description="Disordered" evidence="1">
    <location>
        <begin position="1"/>
        <end position="39"/>
    </location>
</feature>
<proteinExistence type="predicted"/>